<dbReference type="EMBL" id="JABBWK010000073">
    <property type="protein sequence ID" value="KAG1894961.1"/>
    <property type="molecule type" value="Genomic_DNA"/>
</dbReference>
<dbReference type="GeneID" id="64664254"/>
<accession>A0AAD4DWS1</accession>
<dbReference type="Proteomes" id="UP001195769">
    <property type="component" value="Unassembled WGS sequence"/>
</dbReference>
<dbReference type="InterPro" id="IPR051150">
    <property type="entry name" value="SWT21/TCAB1_mRNA_Telomere"/>
</dbReference>
<feature type="region of interest" description="Disordered" evidence="1">
    <location>
        <begin position="282"/>
        <end position="345"/>
    </location>
</feature>
<sequence length="345" mass="37748">MCSLNAQVQTFKLSAHHRRTFSQSSAVVSFAWYAGASSNNTPAYGFVASLLDASDGRLLRASYPIIDHHERFIAPHSLAFNSTANKLYCGFEAAIEIFDIQQPGEGDRLPTTPSKKSKDSLKGIISSVAFSSSYDYHAIGSLTPSSPATNNIALYSESNQAAITPVGGADFYSGVTQLKFNPTKPHILYAAFRRHDAIYAWDLRSDTSVPVKVFKTSPGPRKTLTNQKIEFDIDYAGRWLSVGDHDGCVSMFDLEGSDELDVIGCVAFHPLRSSLLSVSGSRHFDEDRGEGDSNSSDGDSTDRESDFESQKIIALSKRRPLPSPYVKDSSLKLQSFEPTQTVQHA</sequence>
<dbReference type="PANTHER" id="PTHR13211:SF0">
    <property type="entry name" value="TELOMERASE CAJAL BODY PROTEIN 1"/>
    <property type="match status" value="1"/>
</dbReference>
<keyword evidence="3" id="KW-1185">Reference proteome</keyword>
<evidence type="ECO:0000256" key="1">
    <source>
        <dbReference type="SAM" id="MobiDB-lite"/>
    </source>
</evidence>
<dbReference type="PANTHER" id="PTHR13211">
    <property type="entry name" value="TELOMERASE CAJAL BODY PROTEIN 1"/>
    <property type="match status" value="1"/>
</dbReference>
<comment type="caution">
    <text evidence="2">The sequence shown here is derived from an EMBL/GenBank/DDBJ whole genome shotgun (WGS) entry which is preliminary data.</text>
</comment>
<proteinExistence type="predicted"/>
<dbReference type="Gene3D" id="2.130.10.10">
    <property type="entry name" value="YVTN repeat-like/Quinoprotein amine dehydrogenase"/>
    <property type="match status" value="1"/>
</dbReference>
<name>A0AAD4DWS1_9AGAM</name>
<dbReference type="RefSeq" id="XP_041220537.1">
    <property type="nucleotide sequence ID" value="XM_041369956.1"/>
</dbReference>
<gene>
    <name evidence="2" type="ORF">F5891DRAFT_1254398</name>
</gene>
<evidence type="ECO:0000313" key="2">
    <source>
        <dbReference type="EMBL" id="KAG1894961.1"/>
    </source>
</evidence>
<dbReference type="SUPFAM" id="SSF50998">
    <property type="entry name" value="Quinoprotein alcohol dehydrogenase-like"/>
    <property type="match status" value="1"/>
</dbReference>
<dbReference type="AlphaFoldDB" id="A0AAD4DWS1"/>
<dbReference type="InterPro" id="IPR011047">
    <property type="entry name" value="Quinoprotein_ADH-like_sf"/>
</dbReference>
<evidence type="ECO:0000313" key="3">
    <source>
        <dbReference type="Proteomes" id="UP001195769"/>
    </source>
</evidence>
<feature type="compositionally biased region" description="Basic and acidic residues" evidence="1">
    <location>
        <begin position="300"/>
        <end position="309"/>
    </location>
</feature>
<feature type="compositionally biased region" description="Polar residues" evidence="1">
    <location>
        <begin position="331"/>
        <end position="345"/>
    </location>
</feature>
<evidence type="ECO:0008006" key="4">
    <source>
        <dbReference type="Google" id="ProtNLM"/>
    </source>
</evidence>
<dbReference type="InterPro" id="IPR015943">
    <property type="entry name" value="WD40/YVTN_repeat-like_dom_sf"/>
</dbReference>
<protein>
    <recommendedName>
        <fullName evidence="4">WD40 repeat-like protein</fullName>
    </recommendedName>
</protein>
<reference evidence="2" key="1">
    <citation type="journal article" date="2020" name="New Phytol.">
        <title>Comparative genomics reveals dynamic genome evolution in host specialist ectomycorrhizal fungi.</title>
        <authorList>
            <person name="Lofgren L.A."/>
            <person name="Nguyen N.H."/>
            <person name="Vilgalys R."/>
            <person name="Ruytinx J."/>
            <person name="Liao H.L."/>
            <person name="Branco S."/>
            <person name="Kuo A."/>
            <person name="LaButti K."/>
            <person name="Lipzen A."/>
            <person name="Andreopoulos W."/>
            <person name="Pangilinan J."/>
            <person name="Riley R."/>
            <person name="Hundley H."/>
            <person name="Na H."/>
            <person name="Barry K."/>
            <person name="Grigoriev I.V."/>
            <person name="Stajich J.E."/>
            <person name="Kennedy P.G."/>
        </authorList>
    </citation>
    <scope>NUCLEOTIDE SEQUENCE</scope>
    <source>
        <strain evidence="2">FC203</strain>
    </source>
</reference>
<organism evidence="2 3">
    <name type="scientific">Suillus fuscotomentosus</name>
    <dbReference type="NCBI Taxonomy" id="1912939"/>
    <lineage>
        <taxon>Eukaryota</taxon>
        <taxon>Fungi</taxon>
        <taxon>Dikarya</taxon>
        <taxon>Basidiomycota</taxon>
        <taxon>Agaricomycotina</taxon>
        <taxon>Agaricomycetes</taxon>
        <taxon>Agaricomycetidae</taxon>
        <taxon>Boletales</taxon>
        <taxon>Suillineae</taxon>
        <taxon>Suillaceae</taxon>
        <taxon>Suillus</taxon>
    </lineage>
</organism>